<feature type="domain" description="NACHT" evidence="2">
    <location>
        <begin position="226"/>
        <end position="341"/>
    </location>
</feature>
<feature type="domain" description="Effector-associated" evidence="3">
    <location>
        <begin position="8"/>
        <end position="71"/>
    </location>
</feature>
<dbReference type="RefSeq" id="WP_207690551.1">
    <property type="nucleotide sequence ID" value="NZ_CP061799.1"/>
</dbReference>
<protein>
    <submittedName>
        <fullName evidence="4">NACHT NTPase domain-containing protein</fullName>
    </submittedName>
</protein>
<dbReference type="InterPro" id="IPR007111">
    <property type="entry name" value="NACHT_NTPase"/>
</dbReference>
<reference evidence="4" key="1">
    <citation type="journal article" date="2021" name="Microb. Physiol.">
        <title>Proteogenomic Insights into the Physiology of Marine, Sulfate-Reducing, Filamentous Desulfonema limicola and Desulfonema magnum.</title>
        <authorList>
            <person name="Schnaars V."/>
            <person name="Wohlbrand L."/>
            <person name="Scheve S."/>
            <person name="Hinrichs C."/>
            <person name="Reinhardt R."/>
            <person name="Rabus R."/>
        </authorList>
    </citation>
    <scope>NUCLEOTIDE SEQUENCE</scope>
    <source>
        <strain evidence="4">5ac10</strain>
    </source>
</reference>
<dbReference type="AlphaFoldDB" id="A0A975B4N6"/>
<dbReference type="Pfam" id="PF05729">
    <property type="entry name" value="NACHT"/>
    <property type="match status" value="1"/>
</dbReference>
<organism evidence="4 5">
    <name type="scientific">Desulfonema limicola</name>
    <dbReference type="NCBI Taxonomy" id="45656"/>
    <lineage>
        <taxon>Bacteria</taxon>
        <taxon>Pseudomonadati</taxon>
        <taxon>Thermodesulfobacteriota</taxon>
        <taxon>Desulfobacteria</taxon>
        <taxon>Desulfobacterales</taxon>
        <taxon>Desulfococcaceae</taxon>
        <taxon>Desulfonema</taxon>
    </lineage>
</organism>
<sequence length="351" mass="41314">MPYDTAIIRKLIGDSFTSDEFEVFCQDYFNEVYKNFTTGERQIKRITSLIAYADKDDQFDYLLQKLKEVNPYQYKNYESKLNTQRSSEVTSKSNENKPAQSLDISNIEHEELKESIKSNGKILIDYTAMSRPNRKLAEFFIRSFRNIFSRFHKKYIEQLKRDYSRMSLSELNMIELYLEQVYVEPLLGYYNYWQKSVNSVNDINFTDGQTVWSYLRELKKQETTALVIVGPAGCGKTSILNNIIITFASKKQFKHKLPSRIPIPLLLGKYAKTIAEKNISLGELAQMHFSDIESYNDLNPPSNWFPRCLQRGKCLILLDELDEVNPEYRKKVVCWLEHQIRNYNKCQFQDS</sequence>
<dbReference type="KEGG" id="dli:dnl_09560"/>
<dbReference type="EMBL" id="CP061799">
    <property type="protein sequence ID" value="QTA78724.1"/>
    <property type="molecule type" value="Genomic_DNA"/>
</dbReference>
<gene>
    <name evidence="4" type="ORF">dnl_09560</name>
</gene>
<evidence type="ECO:0000313" key="4">
    <source>
        <dbReference type="EMBL" id="QTA78724.1"/>
    </source>
</evidence>
<proteinExistence type="predicted"/>
<accession>A0A975B4N6</accession>
<dbReference type="Pfam" id="PF19960">
    <property type="entry name" value="EAD7"/>
    <property type="match status" value="1"/>
</dbReference>
<feature type="region of interest" description="Disordered" evidence="1">
    <location>
        <begin position="81"/>
        <end position="104"/>
    </location>
</feature>
<evidence type="ECO:0000259" key="3">
    <source>
        <dbReference type="Pfam" id="PF19960"/>
    </source>
</evidence>
<keyword evidence="5" id="KW-1185">Reference proteome</keyword>
<evidence type="ECO:0000259" key="2">
    <source>
        <dbReference type="Pfam" id="PF05729"/>
    </source>
</evidence>
<evidence type="ECO:0000313" key="5">
    <source>
        <dbReference type="Proteomes" id="UP000663720"/>
    </source>
</evidence>
<dbReference type="Proteomes" id="UP000663720">
    <property type="component" value="Chromosome"/>
</dbReference>
<dbReference type="SUPFAM" id="SSF52540">
    <property type="entry name" value="P-loop containing nucleoside triphosphate hydrolases"/>
    <property type="match status" value="1"/>
</dbReference>
<dbReference type="InterPro" id="IPR045435">
    <property type="entry name" value="EAD7"/>
</dbReference>
<dbReference type="InterPro" id="IPR027417">
    <property type="entry name" value="P-loop_NTPase"/>
</dbReference>
<dbReference type="Gene3D" id="3.40.50.300">
    <property type="entry name" value="P-loop containing nucleotide triphosphate hydrolases"/>
    <property type="match status" value="1"/>
</dbReference>
<evidence type="ECO:0000256" key="1">
    <source>
        <dbReference type="SAM" id="MobiDB-lite"/>
    </source>
</evidence>
<name>A0A975B4N6_9BACT</name>